<reference evidence="2 3" key="1">
    <citation type="submission" date="2017-06" db="EMBL/GenBank/DDBJ databases">
        <title>Reclassification of a Polynucleobacter cosmopolitanus strain isolated from tropical Lake Victoria as Polynucleobacter victoriensis comb. nov.</title>
        <authorList>
            <person name="Hahn M.W."/>
        </authorList>
    </citation>
    <scope>NUCLEOTIDE SEQUENCE [LARGE SCALE GENOMIC DNA]</scope>
    <source>
        <strain evidence="2 3">MWH-MoIso2</strain>
    </source>
</reference>
<dbReference type="PANTHER" id="PTHR30535">
    <property type="entry name" value="VITAMIN B12-BINDING PROTEIN"/>
    <property type="match status" value="1"/>
</dbReference>
<protein>
    <submittedName>
        <fullName evidence="2">Hemin ABC transporter substrate-binding protein</fullName>
    </submittedName>
</protein>
<feature type="domain" description="Fe/B12 periplasmic-binding" evidence="1">
    <location>
        <begin position="48"/>
        <end position="312"/>
    </location>
</feature>
<organism evidence="2 3">
    <name type="scientific">Polynucleobacter cosmopolitanus</name>
    <dbReference type="NCBI Taxonomy" id="351345"/>
    <lineage>
        <taxon>Bacteria</taxon>
        <taxon>Pseudomonadati</taxon>
        <taxon>Pseudomonadota</taxon>
        <taxon>Betaproteobacteria</taxon>
        <taxon>Burkholderiales</taxon>
        <taxon>Burkholderiaceae</taxon>
        <taxon>Polynucleobacter</taxon>
    </lineage>
</organism>
<sequence length="312" mass="34534">MHPVILERRQLLKNIFSPAAKAAAATTISSWLFANPSWSKPTATALKRLVCVGGSLTEIIYALDLQEYLIAIDTTSTYPMATKKLPNVGYARTLSLEGVLSMRPQLLLVTEDAGPPQVLRQISHAGVQVKALKADHRYEGLIDRIRAIGFLLGAEARAEKLIKEINHEWQRYQHDINHSVIGKNEVLASKKPKAMFIMAHSPQQIMVAGNSTSAHAIMNYLHLDNAFKMVDGYKPLTPESVIASQADIILLTDQGLQAQGGMKEILRLPGVMKTPAARYRQIYSREANHLLGFGPRLPSMLYSLAREIHGIK</sequence>
<dbReference type="SUPFAM" id="SSF53807">
    <property type="entry name" value="Helical backbone' metal receptor"/>
    <property type="match status" value="1"/>
</dbReference>
<dbReference type="InterPro" id="IPR050902">
    <property type="entry name" value="ABC_Transporter_SBP"/>
</dbReference>
<dbReference type="Pfam" id="PF01497">
    <property type="entry name" value="Peripla_BP_2"/>
    <property type="match status" value="1"/>
</dbReference>
<dbReference type="PANTHER" id="PTHR30535:SF4">
    <property type="entry name" value="HEMIN-BINDING PERIPLASMIC PROTEIN HMUT"/>
    <property type="match status" value="1"/>
</dbReference>
<dbReference type="RefSeq" id="WP_089515960.1">
    <property type="nucleotide sequence ID" value="NZ_NJGG01000002.1"/>
</dbReference>
<dbReference type="Gene3D" id="3.40.50.1980">
    <property type="entry name" value="Nitrogenase molybdenum iron protein domain"/>
    <property type="match status" value="2"/>
</dbReference>
<keyword evidence="3" id="KW-1185">Reference proteome</keyword>
<evidence type="ECO:0000259" key="1">
    <source>
        <dbReference type="PROSITE" id="PS50983"/>
    </source>
</evidence>
<proteinExistence type="predicted"/>
<dbReference type="PROSITE" id="PS50983">
    <property type="entry name" value="FE_B12_PBP"/>
    <property type="match status" value="1"/>
</dbReference>
<dbReference type="InterPro" id="IPR002491">
    <property type="entry name" value="ABC_transptr_periplasmic_BD"/>
</dbReference>
<dbReference type="Proteomes" id="UP000215188">
    <property type="component" value="Unassembled WGS sequence"/>
</dbReference>
<accession>A0A229FSP2</accession>
<dbReference type="EMBL" id="NJGG01000002">
    <property type="protein sequence ID" value="OXL14964.1"/>
    <property type="molecule type" value="Genomic_DNA"/>
</dbReference>
<evidence type="ECO:0000313" key="2">
    <source>
        <dbReference type="EMBL" id="OXL14964.1"/>
    </source>
</evidence>
<evidence type="ECO:0000313" key="3">
    <source>
        <dbReference type="Proteomes" id="UP000215188"/>
    </source>
</evidence>
<name>A0A229FSP2_9BURK</name>
<dbReference type="AlphaFoldDB" id="A0A229FSP2"/>
<dbReference type="OrthoDB" id="9797736at2"/>
<comment type="caution">
    <text evidence="2">The sequence shown here is derived from an EMBL/GenBank/DDBJ whole genome shotgun (WGS) entry which is preliminary data.</text>
</comment>
<gene>
    <name evidence="2" type="ORF">AOC33_06500</name>
</gene>